<dbReference type="AlphaFoldDB" id="A0A6J1PSA1"/>
<dbReference type="GeneID" id="112454828"/>
<dbReference type="Proteomes" id="UP000504618">
    <property type="component" value="Unplaced"/>
</dbReference>
<keyword evidence="1" id="KW-1185">Reference proteome</keyword>
<reference evidence="2" key="1">
    <citation type="submission" date="2025-08" db="UniProtKB">
        <authorList>
            <consortium name="RefSeq"/>
        </authorList>
    </citation>
    <scope>IDENTIFICATION</scope>
    <source>
        <tissue evidence="2">Whole body</tissue>
    </source>
</reference>
<evidence type="ECO:0000313" key="2">
    <source>
        <dbReference type="RefSeq" id="XP_024872193.1"/>
    </source>
</evidence>
<dbReference type="RefSeq" id="XP_024872193.1">
    <property type="nucleotide sequence ID" value="XM_025016425.1"/>
</dbReference>
<dbReference type="Gene3D" id="3.30.60.60">
    <property type="entry name" value="N-acetyl transferase-like"/>
    <property type="match status" value="1"/>
</dbReference>
<organism evidence="1 2">
    <name type="scientific">Temnothorax curvispinosus</name>
    <dbReference type="NCBI Taxonomy" id="300111"/>
    <lineage>
        <taxon>Eukaryota</taxon>
        <taxon>Metazoa</taxon>
        <taxon>Ecdysozoa</taxon>
        <taxon>Arthropoda</taxon>
        <taxon>Hexapoda</taxon>
        <taxon>Insecta</taxon>
        <taxon>Pterygota</taxon>
        <taxon>Neoptera</taxon>
        <taxon>Endopterygota</taxon>
        <taxon>Hymenoptera</taxon>
        <taxon>Apocrita</taxon>
        <taxon>Aculeata</taxon>
        <taxon>Formicoidea</taxon>
        <taxon>Formicidae</taxon>
        <taxon>Myrmicinae</taxon>
        <taxon>Temnothorax</taxon>
    </lineage>
</organism>
<gene>
    <name evidence="2" type="primary">LOC112454828</name>
</gene>
<protein>
    <submittedName>
        <fullName evidence="2">Uncharacterized protein LOC112454828 isoform X2</fullName>
    </submittedName>
</protein>
<dbReference type="PANTHER" id="PTHR31511">
    <property type="entry name" value="PROTEIN CBG23764"/>
    <property type="match status" value="1"/>
</dbReference>
<name>A0A6J1PSA1_9HYME</name>
<evidence type="ECO:0000313" key="1">
    <source>
        <dbReference type="Proteomes" id="UP000504618"/>
    </source>
</evidence>
<accession>A0A6J1PSA1</accession>
<sequence>MTIYPSTSIPSRDRRLQKFFQYGLPTARIKTHVNLLYVQDPRNNNVGHFAWIKHLSRLVSSQINKHGHTKYICDRCLHYFSSSDKLQSHTTDCREVNNCAIRLPSADKWLSFKNHSRKERLPFVVYADLGYVLKKTTGDGTRVIRLSTSSGM</sequence>
<proteinExistence type="predicted"/>
<dbReference type="PANTHER" id="PTHR31511:SF12">
    <property type="entry name" value="RHO TERMINATION FACTOR N-TERMINAL DOMAIN-CONTAINING PROTEIN"/>
    <property type="match status" value="1"/>
</dbReference>